<dbReference type="Pfam" id="PF25143">
    <property type="entry name" value="Zn_ribbon_IFT122_C"/>
    <property type="match status" value="1"/>
</dbReference>
<dbReference type="Pfam" id="PF25144">
    <property type="entry name" value="Zn_ribbon_IFT122"/>
    <property type="match status" value="1"/>
</dbReference>
<dbReference type="EMBL" id="HACA01013220">
    <property type="protein sequence ID" value="CDW30581.1"/>
    <property type="molecule type" value="Transcribed_RNA"/>
</dbReference>
<evidence type="ECO:0000259" key="10">
    <source>
        <dbReference type="Pfam" id="PF25144"/>
    </source>
</evidence>
<dbReference type="GO" id="GO:1905515">
    <property type="term" value="P:non-motile cilium assembly"/>
    <property type="evidence" value="ECO:0007669"/>
    <property type="project" value="TreeGrafter"/>
</dbReference>
<feature type="domain" description="IFT122 first beta-propeller" evidence="9">
    <location>
        <begin position="198"/>
        <end position="300"/>
    </location>
</feature>
<protein>
    <recommendedName>
        <fullName evidence="2">Intraflagellar transport protein 122 homolog</fullName>
    </recommendedName>
</protein>
<proteinExistence type="predicted"/>
<dbReference type="FunFam" id="2.130.10.10:FF:000176">
    <property type="entry name" value="Intraflagellar transport protein 122 homolog"/>
    <property type="match status" value="1"/>
</dbReference>
<dbReference type="InterPro" id="IPR039857">
    <property type="entry name" value="Ift122/121"/>
</dbReference>
<reference evidence="12" key="1">
    <citation type="submission" date="2014-05" db="EMBL/GenBank/DDBJ databases">
        <authorList>
            <person name="Chronopoulou M."/>
        </authorList>
    </citation>
    <scope>NUCLEOTIDE SEQUENCE</scope>
    <source>
        <tissue evidence="12">Whole organism</tissue>
    </source>
</reference>
<keyword evidence="5" id="KW-0969">Cilium</keyword>
<dbReference type="Pfam" id="PF25295">
    <property type="entry name" value="TPR_IFT122"/>
    <property type="match status" value="1"/>
</dbReference>
<dbReference type="PROSITE" id="PS50082">
    <property type="entry name" value="WD_REPEATS_2"/>
    <property type="match status" value="1"/>
</dbReference>
<dbReference type="InterPro" id="IPR001680">
    <property type="entry name" value="WD40_rpt"/>
</dbReference>
<dbReference type="Gene3D" id="2.130.10.10">
    <property type="entry name" value="YVTN repeat-like/Quinoprotein amine dehydrogenase"/>
    <property type="match status" value="2"/>
</dbReference>
<dbReference type="PROSITE" id="PS50294">
    <property type="entry name" value="WD_REPEATS_REGION"/>
    <property type="match status" value="1"/>
</dbReference>
<evidence type="ECO:0000259" key="8">
    <source>
        <dbReference type="Pfam" id="PF23377"/>
    </source>
</evidence>
<evidence type="ECO:0000259" key="11">
    <source>
        <dbReference type="Pfam" id="PF25295"/>
    </source>
</evidence>
<accession>A0A0K2TYY3</accession>
<evidence type="ECO:0000256" key="1">
    <source>
        <dbReference type="ARBA" id="ARBA00004138"/>
    </source>
</evidence>
<keyword evidence="4" id="KW-0677">Repeat</keyword>
<dbReference type="SUPFAM" id="SSF50978">
    <property type="entry name" value="WD40 repeat-like"/>
    <property type="match status" value="2"/>
</dbReference>
<evidence type="ECO:0000256" key="3">
    <source>
        <dbReference type="ARBA" id="ARBA00022574"/>
    </source>
</evidence>
<comment type="subcellular location">
    <subcellularLocation>
        <location evidence="1">Cell projection</location>
        <location evidence="1">Cilium</location>
    </subcellularLocation>
</comment>
<dbReference type="GO" id="GO:0061512">
    <property type="term" value="P:protein localization to cilium"/>
    <property type="evidence" value="ECO:0007669"/>
    <property type="project" value="TreeGrafter"/>
</dbReference>
<dbReference type="PANTHER" id="PTHR12764">
    <property type="entry name" value="WD REPEAT DOMAIN-RELATED"/>
    <property type="match status" value="1"/>
</dbReference>
<feature type="domain" description="IFT122 second beta-propeller" evidence="8">
    <location>
        <begin position="305"/>
        <end position="574"/>
    </location>
</feature>
<evidence type="ECO:0000256" key="4">
    <source>
        <dbReference type="ARBA" id="ARBA00022737"/>
    </source>
</evidence>
<feature type="domain" description="IFT122 first beta-propeller" evidence="9">
    <location>
        <begin position="13"/>
        <end position="189"/>
    </location>
</feature>
<dbReference type="OrthoDB" id="10255582at2759"/>
<dbReference type="Pfam" id="PF23377">
    <property type="entry name" value="Beta-prop_IFT122_2nd"/>
    <property type="match status" value="1"/>
</dbReference>
<dbReference type="GO" id="GO:0035721">
    <property type="term" value="P:intraciliary retrograde transport"/>
    <property type="evidence" value="ECO:0007669"/>
    <property type="project" value="TreeGrafter"/>
</dbReference>
<evidence type="ECO:0000256" key="7">
    <source>
        <dbReference type="PROSITE-ProRule" id="PRU00221"/>
    </source>
</evidence>
<dbReference type="PANTHER" id="PTHR12764:SF4">
    <property type="entry name" value="INTRAFLAGELLAR TRANSPORT PROTEIN 122 HOMOLOG"/>
    <property type="match status" value="1"/>
</dbReference>
<dbReference type="InterPro" id="IPR056152">
    <property type="entry name" value="Beta-prop_IFT122_2nd"/>
</dbReference>
<dbReference type="InterPro" id="IPR057411">
    <property type="entry name" value="TPR_IFT122"/>
</dbReference>
<evidence type="ECO:0000256" key="6">
    <source>
        <dbReference type="ARBA" id="ARBA00023273"/>
    </source>
</evidence>
<dbReference type="InterPro" id="IPR015943">
    <property type="entry name" value="WD40/YVTN_repeat-like_dom_sf"/>
</dbReference>
<evidence type="ECO:0000313" key="12">
    <source>
        <dbReference type="EMBL" id="CDW30581.1"/>
    </source>
</evidence>
<evidence type="ECO:0000259" key="9">
    <source>
        <dbReference type="Pfam" id="PF23381"/>
    </source>
</evidence>
<keyword evidence="3 7" id="KW-0853">WD repeat</keyword>
<dbReference type="SMART" id="SM00320">
    <property type="entry name" value="WD40"/>
    <property type="match status" value="6"/>
</dbReference>
<dbReference type="InterPro" id="IPR036322">
    <property type="entry name" value="WD40_repeat_dom_sf"/>
</dbReference>
<keyword evidence="6" id="KW-0966">Cell projection</keyword>
<feature type="domain" description="IFT122 zinc ribbon" evidence="10">
    <location>
        <begin position="1016"/>
        <end position="1060"/>
    </location>
</feature>
<dbReference type="AlphaFoldDB" id="A0A0K2TYY3"/>
<name>A0A0K2TYY3_LEPSM</name>
<feature type="domain" description="Intraflagellar transport protein 122 homolog TPR" evidence="11">
    <location>
        <begin position="582"/>
        <end position="961"/>
    </location>
</feature>
<dbReference type="Pfam" id="PF23381">
    <property type="entry name" value="Beta-prop_IFT122_1st"/>
    <property type="match status" value="2"/>
</dbReference>
<organism evidence="12">
    <name type="scientific">Lepeophtheirus salmonis</name>
    <name type="common">Salmon louse</name>
    <name type="synonym">Caligus salmonis</name>
    <dbReference type="NCBI Taxonomy" id="72036"/>
    <lineage>
        <taxon>Eukaryota</taxon>
        <taxon>Metazoa</taxon>
        <taxon>Ecdysozoa</taxon>
        <taxon>Arthropoda</taxon>
        <taxon>Crustacea</taxon>
        <taxon>Multicrustacea</taxon>
        <taxon>Hexanauplia</taxon>
        <taxon>Copepoda</taxon>
        <taxon>Siphonostomatoida</taxon>
        <taxon>Caligidae</taxon>
        <taxon>Lepeophtheirus</taxon>
    </lineage>
</organism>
<feature type="repeat" description="WD" evidence="7">
    <location>
        <begin position="55"/>
        <end position="86"/>
    </location>
</feature>
<evidence type="ECO:0000256" key="2">
    <source>
        <dbReference type="ARBA" id="ARBA00019442"/>
    </source>
</evidence>
<evidence type="ECO:0000256" key="5">
    <source>
        <dbReference type="ARBA" id="ARBA00023069"/>
    </source>
</evidence>
<dbReference type="InterPro" id="IPR056153">
    <property type="entry name" value="Beta-prop_IFT122_1st"/>
</dbReference>
<dbReference type="InterPro" id="IPR056838">
    <property type="entry name" value="Zn_ribbon_IFT122"/>
</dbReference>
<dbReference type="GO" id="GO:0030991">
    <property type="term" value="C:intraciliary transport particle A"/>
    <property type="evidence" value="ECO:0007669"/>
    <property type="project" value="TreeGrafter"/>
</dbReference>
<sequence length="1233" mass="140906">MRAIPSWVDKVHDRDKNEQCIYDLTFCPDGSQLIVAAGQRVLVYDVSDGTLIQPLKGHKDTVYCVDYAKDGKRFASGSGDKSVIIWTDKLEGILKYSHNDAIQSLSYNPVTHSLASCAISDFGLWSSEQKCVQKTKVSSRINRCAWSPDGRFLALGLNSGTVSIRFKNGDEKIKIERGGAIWGLGWNPKPFFSESGEEDFVICVADWSQVLGLYSANSGKLLNKERSLGFDPCNVEYFSKGEFLMIGGSNKSCLLYTKEGIKLGTIGEQNSWVWTVASRPDSNFVALGCQDGTIAYYQLIFSTVHGLYRERYAFRENMTDVIIQHLLTDQKVRIKCRDLVKKIAIYKNRLAVQLAEKIVIYELYSTGEKNISSSSNPTRQHPDNMLYRVKDKINQKLDCNLLVVTTNNLILCQEKRLQSLNFKGVKEREWLMESLIRYIKVVGGPPGKEGLLVGLKNGSVLKIFLYNQFPVHLLSINCAVRCLDLSTSKRRLAIVDENSTCRVFDLETGEALYQEPNANSVAWNSQFEEMLCYSGSNSVLSIKTSDFPAHKQKMNGFVVGFSGSKIFCLHVYSMSTIEVPLSSAMFQYLNRKDFVCAYQTSCLGVTESDWETLGREALHNLDFDIAKKAFTRLKNLKMLELIADLESSEREDPVKLGDIFAHEGKFSEAAKLFKKAGKQEKALSMYSDLRMFDLANEYLDHGEDTSGARKALIKKKADWAAKINEPRAAAEMYLSAGETIKAIHLMGENGWVDMLAELGRNLDKAERESITLIANYLKDNGQLHFARDNYKKVGDISSVINLYVSTKDWKEVIPMAEKYPEFKENIFVPYAEWLAESDKFVEAQRSFHKAGRPDEAFRVLNQLTLNAVNESRFEDASYYHWILSLQFVDLANEETDPRRVDEYLKNFREYQRKASIYYAYHTIQRYTDEPFTSYMPEALFNISRYLMHEFIGDTPEGVSKFAVYYALAKQSKNLGAYKLAKLVLEKLQNLLIPKKFRENVDLSILSIKAKDYYDNQELLTMCYRCSATNPLYNKNGGNRCNNCSQPFVYSFITFEILPLIEFVLEEDISDKEALQLIEGSATKKKKKENKRETEAFYYDKDQDMEGVIINHNEGADDASEDPFTSKYYLLNNPERSFFSPIFVNRSMLSAMEPGEVIVYKWSPPLRFQFFRNVMPDMSITKCESCNRVFHTDDFELQSLQKGHCPFCRSEDYFHTPKFEGEEQNPFLFEDDNI</sequence>
<dbReference type="GO" id="GO:0097730">
    <property type="term" value="C:non-motile cilium"/>
    <property type="evidence" value="ECO:0007669"/>
    <property type="project" value="TreeGrafter"/>
</dbReference>
<dbReference type="Gene3D" id="1.25.40.470">
    <property type="match status" value="1"/>
</dbReference>